<evidence type="ECO:0000313" key="11">
    <source>
        <dbReference type="EMBL" id="KAE9988785.1"/>
    </source>
</evidence>
<evidence type="ECO:0000256" key="2">
    <source>
        <dbReference type="ARBA" id="ARBA00022512"/>
    </source>
</evidence>
<sequence>MRSSYVIGSLALAAGNALASPQAVTASIAPQAAAPAGCSPSHSGQFQITVQNVTTGSKVKRDALECTLAGGVLKDAQGRTGYIASNFQFQFDGPPQAGSIYTAGFSLCGNGSLALGGSAIWYQCLSGGFYNLYDRSWAPQCSPIYIEAIGYSATATSVGQLGDGQPIATTSVSQRPDGQVLATTAVTAPKPVSQIGDGQIQVHPSAQPISQISDGQIQVPPAAPAATGKPLSEMTDGQVNKPTAPAAPSAVSQISDGQVQAPPATAKPTANATGSPISQISDGQVQAGTATKGAANVSATHTPAQVSVNAAPMQTVGGIAVAGIFAVAAALL</sequence>
<reference evidence="11 12" key="1">
    <citation type="submission" date="2018-12" db="EMBL/GenBank/DDBJ databases">
        <title>Venturia inaequalis Genome Resource.</title>
        <authorList>
            <person name="Lichtner F.J."/>
        </authorList>
    </citation>
    <scope>NUCLEOTIDE SEQUENCE [LARGE SCALE GENOMIC DNA]</scope>
    <source>
        <strain evidence="11 12">120213</strain>
        <strain evidence="10">Bline_iso_100314</strain>
    </source>
</reference>
<dbReference type="Pfam" id="PF22799">
    <property type="entry name" value="PIR1-like_C"/>
    <property type="match status" value="1"/>
</dbReference>
<dbReference type="InterPro" id="IPR000420">
    <property type="entry name" value="Yeast_PIR_rpt"/>
</dbReference>
<dbReference type="Proteomes" id="UP000447873">
    <property type="component" value="Unassembled WGS sequence"/>
</dbReference>
<comment type="subcellular location">
    <subcellularLocation>
        <location evidence="1">Secreted</location>
        <location evidence="1">Cell wall</location>
    </subcellularLocation>
</comment>
<feature type="compositionally biased region" description="Low complexity" evidence="7">
    <location>
        <begin position="261"/>
        <end position="273"/>
    </location>
</feature>
<evidence type="ECO:0000259" key="9">
    <source>
        <dbReference type="Pfam" id="PF22799"/>
    </source>
</evidence>
<name>A0A8H3VIW5_VENIN</name>
<feature type="region of interest" description="Disordered" evidence="7">
    <location>
        <begin position="219"/>
        <end position="287"/>
    </location>
</feature>
<evidence type="ECO:0000313" key="12">
    <source>
        <dbReference type="Proteomes" id="UP000447873"/>
    </source>
</evidence>
<dbReference type="GO" id="GO:0005199">
    <property type="term" value="F:structural constituent of cell wall"/>
    <property type="evidence" value="ECO:0007669"/>
    <property type="project" value="InterPro"/>
</dbReference>
<evidence type="ECO:0000256" key="5">
    <source>
        <dbReference type="ARBA" id="ARBA00022737"/>
    </source>
</evidence>
<dbReference type="PANTHER" id="PTHR47254:SF1">
    <property type="entry name" value="CELL WALL MANNOPROTEIN CIS3-RELATED"/>
    <property type="match status" value="1"/>
</dbReference>
<evidence type="ECO:0000313" key="10">
    <source>
        <dbReference type="EMBL" id="KAE9965506.1"/>
    </source>
</evidence>
<feature type="compositionally biased region" description="Polar residues" evidence="7">
    <location>
        <begin position="274"/>
        <end position="287"/>
    </location>
</feature>
<dbReference type="InterPro" id="IPR054508">
    <property type="entry name" value="PIR1-like_C"/>
</dbReference>
<proteinExistence type="inferred from homology"/>
<feature type="domain" description="Cell wall mannoprotein PIR1-like C-terminal" evidence="9">
    <location>
        <begin position="71"/>
        <end position="144"/>
    </location>
</feature>
<dbReference type="Proteomes" id="UP000433883">
    <property type="component" value="Unassembled WGS sequence"/>
</dbReference>
<dbReference type="AlphaFoldDB" id="A0A8H3VIW5"/>
<dbReference type="EMBL" id="WNWQ01000602">
    <property type="protein sequence ID" value="KAE9965506.1"/>
    <property type="molecule type" value="Genomic_DNA"/>
</dbReference>
<organism evidence="11 12">
    <name type="scientific">Venturia inaequalis</name>
    <name type="common">Apple scab fungus</name>
    <dbReference type="NCBI Taxonomy" id="5025"/>
    <lineage>
        <taxon>Eukaryota</taxon>
        <taxon>Fungi</taxon>
        <taxon>Dikarya</taxon>
        <taxon>Ascomycota</taxon>
        <taxon>Pezizomycotina</taxon>
        <taxon>Dothideomycetes</taxon>
        <taxon>Pleosporomycetidae</taxon>
        <taxon>Venturiales</taxon>
        <taxon>Venturiaceae</taxon>
        <taxon>Venturia</taxon>
    </lineage>
</organism>
<evidence type="ECO:0000256" key="6">
    <source>
        <dbReference type="ARBA" id="ARBA00038219"/>
    </source>
</evidence>
<protein>
    <recommendedName>
        <fullName evidence="9">Cell wall mannoprotein PIR1-like C-terminal domain-containing protein</fullName>
    </recommendedName>
</protein>
<keyword evidence="4 8" id="KW-0732">Signal</keyword>
<dbReference type="InterPro" id="IPR051153">
    <property type="entry name" value="Yeast_CWMannoprotein_PIR"/>
</dbReference>
<evidence type="ECO:0000256" key="3">
    <source>
        <dbReference type="ARBA" id="ARBA00022525"/>
    </source>
</evidence>
<feature type="chain" id="PRO_5044690874" description="Cell wall mannoprotein PIR1-like C-terminal domain-containing protein" evidence="8">
    <location>
        <begin position="20"/>
        <end position="332"/>
    </location>
</feature>
<gene>
    <name evidence="10" type="ORF">BLS_007605</name>
    <name evidence="11" type="ORF">EG328_007389</name>
</gene>
<dbReference type="Pfam" id="PF00399">
    <property type="entry name" value="PIR"/>
    <property type="match status" value="4"/>
</dbReference>
<dbReference type="PANTHER" id="PTHR47254">
    <property type="entry name" value="CELL WALL MANNOPROTEIN CIS3-RELATED"/>
    <property type="match status" value="1"/>
</dbReference>
<dbReference type="PROSITE" id="PS50256">
    <property type="entry name" value="PIR_REPEAT_2"/>
    <property type="match status" value="4"/>
</dbReference>
<keyword evidence="3" id="KW-0964">Secreted</keyword>
<comment type="caution">
    <text evidence="11">The sequence shown here is derived from an EMBL/GenBank/DDBJ whole genome shotgun (WGS) entry which is preliminary data.</text>
</comment>
<dbReference type="GO" id="GO:0009277">
    <property type="term" value="C:fungal-type cell wall"/>
    <property type="evidence" value="ECO:0007669"/>
    <property type="project" value="TreeGrafter"/>
</dbReference>
<dbReference type="EMBL" id="WNWS01000004">
    <property type="protein sequence ID" value="KAE9988785.1"/>
    <property type="molecule type" value="Genomic_DNA"/>
</dbReference>
<keyword evidence="2" id="KW-0134">Cell wall</keyword>
<evidence type="ECO:0000256" key="8">
    <source>
        <dbReference type="SAM" id="SignalP"/>
    </source>
</evidence>
<keyword evidence="5" id="KW-0677">Repeat</keyword>
<evidence type="ECO:0000256" key="4">
    <source>
        <dbReference type="ARBA" id="ARBA00022729"/>
    </source>
</evidence>
<dbReference type="GO" id="GO:0031505">
    <property type="term" value="P:fungal-type cell wall organization"/>
    <property type="evidence" value="ECO:0007669"/>
    <property type="project" value="UniProtKB-ARBA"/>
</dbReference>
<comment type="similarity">
    <text evidence="6">Belongs to the PIR protein family.</text>
</comment>
<evidence type="ECO:0000256" key="7">
    <source>
        <dbReference type="SAM" id="MobiDB-lite"/>
    </source>
</evidence>
<feature type="signal peptide" evidence="8">
    <location>
        <begin position="1"/>
        <end position="19"/>
    </location>
</feature>
<accession>A0A8H3VIW5</accession>
<evidence type="ECO:0000256" key="1">
    <source>
        <dbReference type="ARBA" id="ARBA00004191"/>
    </source>
</evidence>